<name>A0A9W4T6E0_9GLOM</name>
<dbReference type="GO" id="GO:0003677">
    <property type="term" value="F:DNA binding"/>
    <property type="evidence" value="ECO:0007669"/>
    <property type="project" value="InterPro"/>
</dbReference>
<dbReference type="GO" id="GO:0006313">
    <property type="term" value="P:DNA transposition"/>
    <property type="evidence" value="ECO:0007669"/>
    <property type="project" value="InterPro"/>
</dbReference>
<dbReference type="OrthoDB" id="2410351at2759"/>
<dbReference type="Gene3D" id="3.30.420.10">
    <property type="entry name" value="Ribonuclease H-like superfamily/Ribonuclease H"/>
    <property type="match status" value="1"/>
</dbReference>
<sequence length="201" mass="23721">MEERGVGISVETVRRRLRKSGGKFSNEISKLLLKEYHRKKRLQWANNIRILIVIELFLQMREYFNYYIKKKGCFSASGFGKLFCFQRNLNAEFMCTIYEQNLLASTSKLFGEGNIDWILQEDYDLKHRSKIAKKWKEENGIKVLSWPSMSPDQNLIENVWRRLKGELTKEWNRLSPVLAMNLVASIKRRTAALIESDNDYT</sequence>
<dbReference type="Pfam" id="PF13358">
    <property type="entry name" value="DDE_3"/>
    <property type="match status" value="1"/>
</dbReference>
<reference evidence="3" key="1">
    <citation type="submission" date="2022-08" db="EMBL/GenBank/DDBJ databases">
        <authorList>
            <person name="Kallberg Y."/>
            <person name="Tangrot J."/>
            <person name="Rosling A."/>
        </authorList>
    </citation>
    <scope>NUCLEOTIDE SEQUENCE</scope>
    <source>
        <strain evidence="3">Wild A</strain>
    </source>
</reference>
<evidence type="ECO:0000259" key="2">
    <source>
        <dbReference type="Pfam" id="PF13358"/>
    </source>
</evidence>
<evidence type="ECO:0000313" key="3">
    <source>
        <dbReference type="EMBL" id="CAI2193510.1"/>
    </source>
</evidence>
<comment type="caution">
    <text evidence="3">The sequence shown here is derived from an EMBL/GenBank/DDBJ whole genome shotgun (WGS) entry which is preliminary data.</text>
</comment>
<dbReference type="Pfam" id="PF01498">
    <property type="entry name" value="HTH_Tnp_Tc3_2"/>
    <property type="match status" value="1"/>
</dbReference>
<dbReference type="EMBL" id="CAMKVN010009693">
    <property type="protein sequence ID" value="CAI2193510.1"/>
    <property type="molecule type" value="Genomic_DNA"/>
</dbReference>
<evidence type="ECO:0000259" key="1">
    <source>
        <dbReference type="Pfam" id="PF01498"/>
    </source>
</evidence>
<dbReference type="InterPro" id="IPR038717">
    <property type="entry name" value="Tc1-like_DDE_dom"/>
</dbReference>
<feature type="domain" description="Tc1-like transposase DDE" evidence="2">
    <location>
        <begin position="120"/>
        <end position="169"/>
    </location>
</feature>
<proteinExistence type="predicted"/>
<protein>
    <submittedName>
        <fullName evidence="3">10905_t:CDS:1</fullName>
    </submittedName>
</protein>
<dbReference type="GO" id="GO:0015074">
    <property type="term" value="P:DNA integration"/>
    <property type="evidence" value="ECO:0007669"/>
    <property type="project" value="InterPro"/>
</dbReference>
<feature type="domain" description="Transposase Tc1-like" evidence="1">
    <location>
        <begin position="3"/>
        <end position="46"/>
    </location>
</feature>
<dbReference type="InterPro" id="IPR002492">
    <property type="entry name" value="Transposase_Tc1-like"/>
</dbReference>
<keyword evidence="4" id="KW-1185">Reference proteome</keyword>
<accession>A0A9W4T6E0</accession>
<feature type="non-terminal residue" evidence="3">
    <location>
        <position position="201"/>
    </location>
</feature>
<dbReference type="InterPro" id="IPR036397">
    <property type="entry name" value="RNaseH_sf"/>
</dbReference>
<organism evidence="3 4">
    <name type="scientific">Funneliformis geosporum</name>
    <dbReference type="NCBI Taxonomy" id="1117311"/>
    <lineage>
        <taxon>Eukaryota</taxon>
        <taxon>Fungi</taxon>
        <taxon>Fungi incertae sedis</taxon>
        <taxon>Mucoromycota</taxon>
        <taxon>Glomeromycotina</taxon>
        <taxon>Glomeromycetes</taxon>
        <taxon>Glomerales</taxon>
        <taxon>Glomeraceae</taxon>
        <taxon>Funneliformis</taxon>
    </lineage>
</organism>
<evidence type="ECO:0000313" key="4">
    <source>
        <dbReference type="Proteomes" id="UP001153678"/>
    </source>
</evidence>
<dbReference type="AlphaFoldDB" id="A0A9W4T6E0"/>
<dbReference type="Proteomes" id="UP001153678">
    <property type="component" value="Unassembled WGS sequence"/>
</dbReference>
<gene>
    <name evidence="3" type="ORF">FWILDA_LOCUS16112</name>
</gene>